<reference evidence="3 4" key="1">
    <citation type="submission" date="2016-10" db="EMBL/GenBank/DDBJ databases">
        <authorList>
            <person name="de Groot N.N."/>
        </authorList>
    </citation>
    <scope>NUCLEOTIDE SEQUENCE [LARGE SCALE GENOMIC DNA]</scope>
    <source>
        <strain evidence="3 4">CGMCC 1.6502</strain>
    </source>
</reference>
<dbReference type="InterPro" id="IPR046062">
    <property type="entry name" value="DUF6020"/>
</dbReference>
<protein>
    <recommendedName>
        <fullName evidence="5">Dolichyl-phosphate-mannose-protein mannosyltransferase</fullName>
    </recommendedName>
</protein>
<feature type="transmembrane region" description="Helical" evidence="1">
    <location>
        <begin position="326"/>
        <end position="348"/>
    </location>
</feature>
<feature type="transmembrane region" description="Helical" evidence="1">
    <location>
        <begin position="70"/>
        <end position="86"/>
    </location>
</feature>
<feature type="transmembrane region" description="Helical" evidence="1">
    <location>
        <begin position="529"/>
        <end position="548"/>
    </location>
</feature>
<organism evidence="3 4">
    <name type="scientific">Sediminibacillus albus</name>
    <dbReference type="NCBI Taxonomy" id="407036"/>
    <lineage>
        <taxon>Bacteria</taxon>
        <taxon>Bacillati</taxon>
        <taxon>Bacillota</taxon>
        <taxon>Bacilli</taxon>
        <taxon>Bacillales</taxon>
        <taxon>Bacillaceae</taxon>
        <taxon>Sediminibacillus</taxon>
    </lineage>
</organism>
<evidence type="ECO:0000313" key="3">
    <source>
        <dbReference type="EMBL" id="SDK14447.1"/>
    </source>
</evidence>
<feature type="transmembrane region" description="Helical" evidence="1">
    <location>
        <begin position="98"/>
        <end position="128"/>
    </location>
</feature>
<feature type="transmembrane region" description="Helical" evidence="1">
    <location>
        <begin position="261"/>
        <end position="282"/>
    </location>
</feature>
<keyword evidence="1" id="KW-0472">Membrane</keyword>
<keyword evidence="2" id="KW-0732">Signal</keyword>
<dbReference type="STRING" id="407036.SAMN05216243_2015"/>
<keyword evidence="1" id="KW-0812">Transmembrane</keyword>
<feature type="transmembrane region" description="Helical" evidence="1">
    <location>
        <begin position="502"/>
        <end position="522"/>
    </location>
</feature>
<evidence type="ECO:0000256" key="2">
    <source>
        <dbReference type="SAM" id="SignalP"/>
    </source>
</evidence>
<feature type="transmembrane region" description="Helical" evidence="1">
    <location>
        <begin position="288"/>
        <end position="314"/>
    </location>
</feature>
<gene>
    <name evidence="3" type="ORF">SAMN05216243_2015</name>
</gene>
<accession>A0A1G8ZHC7</accession>
<feature type="transmembrane region" description="Helical" evidence="1">
    <location>
        <begin position="233"/>
        <end position="254"/>
    </location>
</feature>
<evidence type="ECO:0008006" key="5">
    <source>
        <dbReference type="Google" id="ProtNLM"/>
    </source>
</evidence>
<evidence type="ECO:0000313" key="4">
    <source>
        <dbReference type="Proteomes" id="UP000198694"/>
    </source>
</evidence>
<feature type="transmembrane region" description="Helical" evidence="1">
    <location>
        <begin position="205"/>
        <end position="221"/>
    </location>
</feature>
<dbReference type="RefSeq" id="WP_093213605.1">
    <property type="nucleotide sequence ID" value="NZ_FNFL01000003.1"/>
</dbReference>
<feature type="transmembrane region" description="Helical" evidence="1">
    <location>
        <begin position="32"/>
        <end position="50"/>
    </location>
</feature>
<evidence type="ECO:0000256" key="1">
    <source>
        <dbReference type="SAM" id="Phobius"/>
    </source>
</evidence>
<feature type="transmembrane region" description="Helical" evidence="1">
    <location>
        <begin position="554"/>
        <end position="572"/>
    </location>
</feature>
<keyword evidence="1" id="KW-1133">Transmembrane helix</keyword>
<dbReference type="AlphaFoldDB" id="A0A1G8ZHC7"/>
<dbReference type="OrthoDB" id="2137478at2"/>
<feature type="chain" id="PRO_5038531580" description="Dolichyl-phosphate-mannose-protein mannosyltransferase" evidence="2">
    <location>
        <begin position="22"/>
        <end position="583"/>
    </location>
</feature>
<dbReference type="EMBL" id="FNFL01000003">
    <property type="protein sequence ID" value="SDK14447.1"/>
    <property type="molecule type" value="Genomic_DNA"/>
</dbReference>
<dbReference type="PROSITE" id="PS51257">
    <property type="entry name" value="PROKAR_LIPOPROTEIN"/>
    <property type="match status" value="1"/>
</dbReference>
<feature type="signal peptide" evidence="2">
    <location>
        <begin position="1"/>
        <end position="21"/>
    </location>
</feature>
<name>A0A1G8ZHC7_9BACI</name>
<sequence length="583" mass="67105">MISKSKIAAVGLLAGALSSVACISLIQSFTHTSGITIAATVCGFTLFYYFCFKELIRNFIEFKKMVRRPLVIVFTVIFSLTSLYSLKGSLQHLSDNSWAITLFVWIGAYLTIMAVVLAVLYTFILIHWVTEAKSVSRWRILWFAVPCLFVWGVYLAAFFPGGMTPDSLSHWRQIHTLEFSNWHPVFYTWFMMLITGAWHSPAATAIGQIIVLALIFGYAMYSFEKHGLNKKLLWITAILFALSPVNSVFSIMIWKDVLYSSFLLLFTVVMINIVVSNGNWLVKNRHLLLLSLAVIGIIFIRNNGLPIFLVMALLLMLTYRRYFKKLIITAAAVCTVFFLFTGPVFSYLEVKPADPNEALSIPTQQFARVIAMEGRLSDEQTRYLNQILPLNEWRENYNPYITDRIKFLENYNREVIYNDYEKYFKTWYDVISNNFEIAVDAYLKQTSLVWQINEPEHGYTSLYSTKIHQPNEYGLTTQPLLPSTANTLTRWQTFTENHLKEFIWRPAVYTLLIILFSFASYLKNGWKSWLPAFPVLLNTGTILVGLPAQDFRYLFSNSMAMVMIGLFALLLFRSTDAQKVNRL</sequence>
<feature type="transmembrane region" description="Helical" evidence="1">
    <location>
        <begin position="140"/>
        <end position="159"/>
    </location>
</feature>
<proteinExistence type="predicted"/>
<dbReference type="Proteomes" id="UP000198694">
    <property type="component" value="Unassembled WGS sequence"/>
</dbReference>
<dbReference type="Pfam" id="PF19484">
    <property type="entry name" value="DUF6020"/>
    <property type="match status" value="1"/>
</dbReference>
<keyword evidence="4" id="KW-1185">Reference proteome</keyword>